<sequence>MKVIKTRNVQQALPEALYQLSFEGVRRDSRNGPVFMFPEPVTTVYLRPAERVLFWAERDANPFFHLMESLWMLGGRNDVEYVARFVDRMRSYSDDGLTFHGAYGFRWRQHFFEDQLPKIIAALKANRDDRRQVLSMWDADADLGRQGKDLPCNLQAIFQIACDGRLDMTVTNRSNDLIWGAYGANAVHFSYLHEYVARSVGVEQGVYRQVSANFHAYEEVLSKVAPLADLAANPMTGKETPDPYAAGIAEPYPLMSTDPEEWNQELMMFLSEPDAMGFRDPFFRRVAIPMLKAHKAFKQTSNPSRFDAALAELDNVAATDWKLAGVEWIERRRAAFEARKARAMDDGVAYE</sequence>
<protein>
    <submittedName>
        <fullName evidence="5">Putative thymidylate synthase</fullName>
    </submittedName>
</protein>
<dbReference type="Proteomes" id="UP000204629">
    <property type="component" value="Segment"/>
</dbReference>
<dbReference type="KEGG" id="vg:26642082"/>
<dbReference type="OrthoDB" id="8077at10239"/>
<dbReference type="PANTHER" id="PTHR11548:SF1">
    <property type="entry name" value="THYMIDYLATE SYNTHASE 1"/>
    <property type="match status" value="1"/>
</dbReference>
<evidence type="ECO:0000256" key="3">
    <source>
        <dbReference type="ARBA" id="ARBA00022679"/>
    </source>
</evidence>
<dbReference type="Gene3D" id="3.30.572.10">
    <property type="entry name" value="Thymidylate synthase/dCMP hydroxymethylase domain"/>
    <property type="match status" value="1"/>
</dbReference>
<organism evidence="5 6">
    <name type="scientific">Pseudomonas phage PAE1</name>
    <dbReference type="NCBI Taxonomy" id="1718273"/>
    <lineage>
        <taxon>Viruses</taxon>
        <taxon>Duplodnaviria</taxon>
        <taxon>Heunggongvirae</taxon>
        <taxon>Uroviricota</taxon>
        <taxon>Caudoviricetes</taxon>
        <taxon>Mesyanzhinovviridae</taxon>
        <taxon>Rabinowitzvirinae</taxon>
        <taxon>Yuavirus</taxon>
        <taxon>Yuavirus PAE1</taxon>
        <taxon>Pseudomonas virus PAE1</taxon>
    </lineage>
</organism>
<dbReference type="SUPFAM" id="SSF55831">
    <property type="entry name" value="Thymidylate synthase/dCMP hydroxymethylase"/>
    <property type="match status" value="1"/>
</dbReference>
<dbReference type="InterPro" id="IPR023451">
    <property type="entry name" value="Thymidate_synth/dCMP_Mease_dom"/>
</dbReference>
<dbReference type="PANTHER" id="PTHR11548">
    <property type="entry name" value="THYMIDYLATE SYNTHASE 1"/>
    <property type="match status" value="1"/>
</dbReference>
<keyword evidence="3" id="KW-0808">Transferase</keyword>
<gene>
    <name evidence="5" type="ORF">PAE1_53</name>
</gene>
<dbReference type="GO" id="GO:0032259">
    <property type="term" value="P:methylation"/>
    <property type="evidence" value="ECO:0007669"/>
    <property type="project" value="UniProtKB-KW"/>
</dbReference>
<proteinExistence type="inferred from homology"/>
<keyword evidence="2" id="KW-0489">Methyltransferase</keyword>
<dbReference type="EMBL" id="KT734862">
    <property type="protein sequence ID" value="ALF51553.1"/>
    <property type="molecule type" value="Genomic_DNA"/>
</dbReference>
<reference evidence="5 6" key="1">
    <citation type="journal article" date="2016" name="Genome Announc.">
        <title>Genome Sequences of Pseudomonas oryzihabitans Phage POR1 and Pseudomonas aeruginosa Phage PAE1.</title>
        <authorList>
            <person name="Dyson Z.A."/>
            <person name="Seviour R.J."/>
            <person name="Tucci J."/>
            <person name="Petrovski S."/>
        </authorList>
    </citation>
    <scope>NUCLEOTIDE SEQUENCE [LARGE SCALE GENOMIC DNA]</scope>
</reference>
<dbReference type="RefSeq" id="YP_009215744.1">
    <property type="nucleotide sequence ID" value="NC_028980.1"/>
</dbReference>
<evidence type="ECO:0000313" key="6">
    <source>
        <dbReference type="Proteomes" id="UP000204629"/>
    </source>
</evidence>
<dbReference type="InterPro" id="IPR045097">
    <property type="entry name" value="Thymidate_synth/dCMP_Mease"/>
</dbReference>
<dbReference type="GeneID" id="26642082"/>
<dbReference type="InterPro" id="IPR036926">
    <property type="entry name" value="Thymidate_synth/dCMP_Mease_sf"/>
</dbReference>
<evidence type="ECO:0000256" key="2">
    <source>
        <dbReference type="ARBA" id="ARBA00022603"/>
    </source>
</evidence>
<dbReference type="Pfam" id="PF00303">
    <property type="entry name" value="Thymidylat_synt"/>
    <property type="match status" value="1"/>
</dbReference>
<feature type="domain" description="Thymidylate synthase/dCMP hydroxymethylase" evidence="4">
    <location>
        <begin position="67"/>
        <end position="224"/>
    </location>
</feature>
<evidence type="ECO:0000256" key="1">
    <source>
        <dbReference type="ARBA" id="ARBA00009972"/>
    </source>
</evidence>
<evidence type="ECO:0000313" key="5">
    <source>
        <dbReference type="EMBL" id="ALF51553.1"/>
    </source>
</evidence>
<accession>A0A0N9ES14</accession>
<dbReference type="GO" id="GO:0004799">
    <property type="term" value="F:thymidylate synthase activity"/>
    <property type="evidence" value="ECO:0007669"/>
    <property type="project" value="TreeGrafter"/>
</dbReference>
<keyword evidence="6" id="KW-1185">Reference proteome</keyword>
<name>A0A0N9ES14_9CAUD</name>
<dbReference type="GO" id="GO:0006231">
    <property type="term" value="P:dTMP biosynthetic process"/>
    <property type="evidence" value="ECO:0007669"/>
    <property type="project" value="TreeGrafter"/>
</dbReference>
<evidence type="ECO:0000259" key="4">
    <source>
        <dbReference type="Pfam" id="PF00303"/>
    </source>
</evidence>
<comment type="similarity">
    <text evidence="1">Belongs to the thymidylate synthase family.</text>
</comment>